<sequence length="423" mass="44713">MDNDSPPPDEPFTPPPGAGPAAGPNAARPAHPGTDPAPETAEPAPGGGSGEPAGDGAPVPPGGEHGAAAGPGEPWEEEGTESGEHPLALRLEQLILGAPRRYTPFQAARTAGVSMDLASRFWRAMGFADIGQARALTEADVLALRRLAGLVEAGLLSESMAIQVARSTGQTTARLADWQTDSFLEGLTEPPEPGMTRAEVAYPLVELLLPELEEFLIYVWRRQVAAATSRVVQSDDEEAVDRRLAVGFADLVGFTRLTRRLEEEELGELVEAFETTAADQVAAYGGRLIKTLGDEVLFVADDPGTAAEIGMRLIETMTGDETMPALRVGMAFGTVTTRMGDVFGTTVNLASRLTSIAPRDAVLVDGDFAEALGAAGEAPLAEADVEAGSDEKYRFALQPMWRRPVRGLGVVEPWLLTRRDGSP</sequence>
<evidence type="ECO:0000256" key="1">
    <source>
        <dbReference type="ARBA" id="ARBA00005381"/>
    </source>
</evidence>
<feature type="compositionally biased region" description="Low complexity" evidence="2">
    <location>
        <begin position="19"/>
        <end position="44"/>
    </location>
</feature>
<reference evidence="4 5" key="1">
    <citation type="submission" date="2016-10" db="EMBL/GenBank/DDBJ databases">
        <authorList>
            <person name="de Groot N.N."/>
        </authorList>
    </citation>
    <scope>NUCLEOTIDE SEQUENCE [LARGE SCALE GENOMIC DNA]</scope>
    <source>
        <strain evidence="4 5">CGMCC 4.2022</strain>
    </source>
</reference>
<keyword evidence="5" id="KW-1185">Reference proteome</keyword>
<organism evidence="4 5">
    <name type="scientific">Actinacidiphila guanduensis</name>
    <dbReference type="NCBI Taxonomy" id="310781"/>
    <lineage>
        <taxon>Bacteria</taxon>
        <taxon>Bacillati</taxon>
        <taxon>Actinomycetota</taxon>
        <taxon>Actinomycetes</taxon>
        <taxon>Kitasatosporales</taxon>
        <taxon>Streptomycetaceae</taxon>
        <taxon>Actinacidiphila</taxon>
    </lineage>
</organism>
<dbReference type="SUPFAM" id="SSF55073">
    <property type="entry name" value="Nucleotide cyclase"/>
    <property type="match status" value="1"/>
</dbReference>
<feature type="region of interest" description="Disordered" evidence="2">
    <location>
        <begin position="1"/>
        <end position="83"/>
    </location>
</feature>
<dbReference type="STRING" id="310781.SAMN05216259_103542"/>
<dbReference type="RefSeq" id="WP_093783748.1">
    <property type="nucleotide sequence ID" value="NZ_FNIE01000003.1"/>
</dbReference>
<dbReference type="InterPro" id="IPR029787">
    <property type="entry name" value="Nucleotide_cyclase"/>
</dbReference>
<dbReference type="InterPro" id="IPR032026">
    <property type="entry name" value="Ad_Cy_reg"/>
</dbReference>
<dbReference type="OrthoDB" id="310836at2"/>
<dbReference type="GO" id="GO:0006171">
    <property type="term" value="P:cAMP biosynthetic process"/>
    <property type="evidence" value="ECO:0007669"/>
    <property type="project" value="TreeGrafter"/>
</dbReference>
<evidence type="ECO:0000313" key="5">
    <source>
        <dbReference type="Proteomes" id="UP000199341"/>
    </source>
</evidence>
<accession>A0A1H0AGW0</accession>
<evidence type="ECO:0000259" key="3">
    <source>
        <dbReference type="PROSITE" id="PS50125"/>
    </source>
</evidence>
<dbReference type="EMBL" id="FNIE01000003">
    <property type="protein sequence ID" value="SDN32780.1"/>
    <property type="molecule type" value="Genomic_DNA"/>
</dbReference>
<proteinExistence type="inferred from homology"/>
<name>A0A1H0AGW0_9ACTN</name>
<dbReference type="PROSITE" id="PS50125">
    <property type="entry name" value="GUANYLATE_CYCLASE_2"/>
    <property type="match status" value="1"/>
</dbReference>
<gene>
    <name evidence="4" type="ORF">SAMN05216259_103542</name>
</gene>
<dbReference type="GO" id="GO:0035556">
    <property type="term" value="P:intracellular signal transduction"/>
    <property type="evidence" value="ECO:0007669"/>
    <property type="project" value="InterPro"/>
</dbReference>
<dbReference type="InterPro" id="IPR050697">
    <property type="entry name" value="Adenylyl/Guanylyl_Cyclase_3/4"/>
</dbReference>
<evidence type="ECO:0000313" key="4">
    <source>
        <dbReference type="EMBL" id="SDN32780.1"/>
    </source>
</evidence>
<comment type="similarity">
    <text evidence="1">Belongs to the adenylyl cyclase class-3 family.</text>
</comment>
<dbReference type="CDD" id="cd07302">
    <property type="entry name" value="CHD"/>
    <property type="match status" value="1"/>
</dbReference>
<feature type="domain" description="Guanylate cyclase" evidence="3">
    <location>
        <begin position="245"/>
        <end position="354"/>
    </location>
</feature>
<dbReference type="Gene3D" id="3.30.70.1230">
    <property type="entry name" value="Nucleotide cyclase"/>
    <property type="match status" value="1"/>
</dbReference>
<dbReference type="Pfam" id="PF00211">
    <property type="entry name" value="Guanylate_cyc"/>
    <property type="match status" value="1"/>
</dbReference>
<dbReference type="GO" id="GO:0004016">
    <property type="term" value="F:adenylate cyclase activity"/>
    <property type="evidence" value="ECO:0007669"/>
    <property type="project" value="UniProtKB-ARBA"/>
</dbReference>
<dbReference type="PANTHER" id="PTHR43081">
    <property type="entry name" value="ADENYLATE CYCLASE, TERMINAL-DIFFERENTIATION SPECIFIC-RELATED"/>
    <property type="match status" value="1"/>
</dbReference>
<protein>
    <submittedName>
        <fullName evidence="4">Adenylate cyclase</fullName>
    </submittedName>
</protein>
<dbReference type="InterPro" id="IPR001054">
    <property type="entry name" value="A/G_cyclase"/>
</dbReference>
<dbReference type="Pfam" id="PF16701">
    <property type="entry name" value="Ad_Cy_reg"/>
    <property type="match status" value="1"/>
</dbReference>
<feature type="compositionally biased region" description="Pro residues" evidence="2">
    <location>
        <begin position="1"/>
        <end position="18"/>
    </location>
</feature>
<dbReference type="Proteomes" id="UP000199341">
    <property type="component" value="Unassembled WGS sequence"/>
</dbReference>
<dbReference type="SMART" id="SM00044">
    <property type="entry name" value="CYCc"/>
    <property type="match status" value="1"/>
</dbReference>
<dbReference type="PANTHER" id="PTHR43081:SF19">
    <property type="entry name" value="PH-SENSITIVE ADENYLATE CYCLASE RV1264"/>
    <property type="match status" value="1"/>
</dbReference>
<evidence type="ECO:0000256" key="2">
    <source>
        <dbReference type="SAM" id="MobiDB-lite"/>
    </source>
</evidence>
<dbReference type="AlphaFoldDB" id="A0A1H0AGW0"/>